<evidence type="ECO:0000313" key="7">
    <source>
        <dbReference type="Proteomes" id="UP001055439"/>
    </source>
</evidence>
<evidence type="ECO:0000313" key="6">
    <source>
        <dbReference type="EMBL" id="URE01205.1"/>
    </source>
</evidence>
<evidence type="ECO:0000256" key="3">
    <source>
        <dbReference type="SAM" id="MobiDB-lite"/>
    </source>
</evidence>
<dbReference type="Gene3D" id="3.40.50.1110">
    <property type="entry name" value="SGNH hydrolase"/>
    <property type="match status" value="1"/>
</dbReference>
<accession>A0A9E7K2N7</accession>
<dbReference type="AlphaFoldDB" id="A0A9E7K2N7"/>
<keyword evidence="4" id="KW-0472">Membrane</keyword>
<dbReference type="InterPro" id="IPR013830">
    <property type="entry name" value="SGNH_hydro"/>
</dbReference>
<dbReference type="FunFam" id="3.40.50.1110:FF:000002">
    <property type="entry name" value="isoamyl acetate-hydrolyzing esterase 1 homolog"/>
    <property type="match status" value="1"/>
</dbReference>
<sequence>MVGPGRPVFVLFGSSIVQFSYSNDGWGAILADVYARKADIFLRGYLGWNSRRAVQVLDKIFPKDAAVQPSLVIVYFGGNDSMGPHPSGLGPHVPLPEYIENMRKIATHLKGLSETTRVIFLSSPPLNEEMLRRLRSSVLSELVRTNERCQRYSEACMELCKEMDVKVVDLYNAIQKREDWSTACFTDGVHLSSEGSKIVVEEILKGNAVGLEITSILSTKEVVSRMRSNVKSTWFLSGLAMFCGTASFKNIDDDAPTPSSPMASKKKASKNPYSTRGLDKFSTVLGDLEARRRKIMEKAGPQGAVSMVKFMYSNSTDWIPVVVRRRDRQDDDAKVPIVSGGVEEAAPAMGRAKAVPEEKVKSRLAWGAAEEVKGWVRRNWRGSYYWPLVVLVALVCLVMFGRVFAICCMLVWWYLMPVVHGEGGDVRRYVNKINNHGRRISNTRISATSMVPHSSHSKKTGGVQV</sequence>
<keyword evidence="4" id="KW-0812">Transmembrane</keyword>
<dbReference type="Pfam" id="PF13472">
    <property type="entry name" value="Lipase_GDSL_2"/>
    <property type="match status" value="1"/>
</dbReference>
<gene>
    <name evidence="6" type="ORF">MUK42_20823</name>
</gene>
<dbReference type="PANTHER" id="PTHR14209:SF9">
    <property type="entry name" value="GDSL ESTERASE_LIPASE CPRD49"/>
    <property type="match status" value="1"/>
</dbReference>
<name>A0A9E7K2N7_9LILI</name>
<evidence type="ECO:0000259" key="5">
    <source>
        <dbReference type="Pfam" id="PF13472"/>
    </source>
</evidence>
<feature type="transmembrane region" description="Helical" evidence="4">
    <location>
        <begin position="384"/>
        <end position="415"/>
    </location>
</feature>
<dbReference type="EMBL" id="CP097507">
    <property type="protein sequence ID" value="URE01205.1"/>
    <property type="molecule type" value="Genomic_DNA"/>
</dbReference>
<dbReference type="Proteomes" id="UP001055439">
    <property type="component" value="Chromosome 5"/>
</dbReference>
<evidence type="ECO:0000256" key="2">
    <source>
        <dbReference type="ARBA" id="ARBA00022801"/>
    </source>
</evidence>
<dbReference type="GO" id="GO:0016787">
    <property type="term" value="F:hydrolase activity"/>
    <property type="evidence" value="ECO:0007669"/>
    <property type="project" value="UniProtKB-KW"/>
</dbReference>
<keyword evidence="4" id="KW-1133">Transmembrane helix</keyword>
<dbReference type="InterPro" id="IPR036514">
    <property type="entry name" value="SGNH_hydro_sf"/>
</dbReference>
<feature type="region of interest" description="Disordered" evidence="3">
    <location>
        <begin position="253"/>
        <end position="274"/>
    </location>
</feature>
<dbReference type="SUPFAM" id="SSF52266">
    <property type="entry name" value="SGNH hydrolase"/>
    <property type="match status" value="1"/>
</dbReference>
<evidence type="ECO:0000256" key="1">
    <source>
        <dbReference type="ARBA" id="ARBA00008668"/>
    </source>
</evidence>
<protein>
    <submittedName>
        <fullName evidence="6">GDSL-like Lipase/Acylhydrolase</fullName>
    </submittedName>
</protein>
<evidence type="ECO:0000256" key="4">
    <source>
        <dbReference type="SAM" id="Phobius"/>
    </source>
</evidence>
<comment type="similarity">
    <text evidence="1">Belongs to the 'GDSL' lipolytic enzyme family.</text>
</comment>
<dbReference type="InterPro" id="IPR045136">
    <property type="entry name" value="Iah1-like"/>
</dbReference>
<organism evidence="6 7">
    <name type="scientific">Musa troglodytarum</name>
    <name type="common">fe'i banana</name>
    <dbReference type="NCBI Taxonomy" id="320322"/>
    <lineage>
        <taxon>Eukaryota</taxon>
        <taxon>Viridiplantae</taxon>
        <taxon>Streptophyta</taxon>
        <taxon>Embryophyta</taxon>
        <taxon>Tracheophyta</taxon>
        <taxon>Spermatophyta</taxon>
        <taxon>Magnoliopsida</taxon>
        <taxon>Liliopsida</taxon>
        <taxon>Zingiberales</taxon>
        <taxon>Musaceae</taxon>
        <taxon>Musa</taxon>
    </lineage>
</organism>
<reference evidence="6" key="1">
    <citation type="submission" date="2022-05" db="EMBL/GenBank/DDBJ databases">
        <title>The Musa troglodytarum L. genome provides insights into the mechanism of non-climacteric behaviour and enrichment of carotenoids.</title>
        <authorList>
            <person name="Wang J."/>
        </authorList>
    </citation>
    <scope>NUCLEOTIDE SEQUENCE</scope>
    <source>
        <tissue evidence="6">Leaf</tissue>
    </source>
</reference>
<dbReference type="PANTHER" id="PTHR14209">
    <property type="entry name" value="ISOAMYL ACETATE-HYDROLYZING ESTERASE 1"/>
    <property type="match status" value="1"/>
</dbReference>
<feature type="domain" description="SGNH hydrolase-type esterase" evidence="5">
    <location>
        <begin position="11"/>
        <end position="197"/>
    </location>
</feature>
<dbReference type="OrthoDB" id="671439at2759"/>
<keyword evidence="7" id="KW-1185">Reference proteome</keyword>
<dbReference type="CDD" id="cd01838">
    <property type="entry name" value="Isoamyl_acetate_hydrolase_like"/>
    <property type="match status" value="1"/>
</dbReference>
<keyword evidence="2" id="KW-0378">Hydrolase</keyword>
<proteinExistence type="inferred from homology"/>